<evidence type="ECO:0000256" key="1">
    <source>
        <dbReference type="SAM" id="Phobius"/>
    </source>
</evidence>
<keyword evidence="3" id="KW-1185">Reference proteome</keyword>
<comment type="caution">
    <text evidence="2">The sequence shown here is derived from an EMBL/GenBank/DDBJ whole genome shotgun (WGS) entry which is preliminary data.</text>
</comment>
<organism evidence="2 3">
    <name type="scientific">Marasmius crinis-equi</name>
    <dbReference type="NCBI Taxonomy" id="585013"/>
    <lineage>
        <taxon>Eukaryota</taxon>
        <taxon>Fungi</taxon>
        <taxon>Dikarya</taxon>
        <taxon>Basidiomycota</taxon>
        <taxon>Agaricomycotina</taxon>
        <taxon>Agaricomycetes</taxon>
        <taxon>Agaricomycetidae</taxon>
        <taxon>Agaricales</taxon>
        <taxon>Marasmiineae</taxon>
        <taxon>Marasmiaceae</taxon>
        <taxon>Marasmius</taxon>
    </lineage>
</organism>
<dbReference type="EMBL" id="JBAHYK010000378">
    <property type="protein sequence ID" value="KAL0574653.1"/>
    <property type="molecule type" value="Genomic_DNA"/>
</dbReference>
<keyword evidence="1" id="KW-0472">Membrane</keyword>
<feature type="transmembrane region" description="Helical" evidence="1">
    <location>
        <begin position="54"/>
        <end position="79"/>
    </location>
</feature>
<keyword evidence="1" id="KW-1133">Transmembrane helix</keyword>
<reference evidence="2 3" key="1">
    <citation type="submission" date="2024-02" db="EMBL/GenBank/DDBJ databases">
        <title>A draft genome for the cacao thread blight pathogen Marasmius crinis-equi.</title>
        <authorList>
            <person name="Cohen S.P."/>
            <person name="Baruah I.K."/>
            <person name="Amoako-Attah I."/>
            <person name="Bukari Y."/>
            <person name="Meinhardt L.W."/>
            <person name="Bailey B.A."/>
        </authorList>
    </citation>
    <scope>NUCLEOTIDE SEQUENCE [LARGE SCALE GENOMIC DNA]</scope>
    <source>
        <strain evidence="2 3">GH-76</strain>
    </source>
</reference>
<accession>A0ABR3FH48</accession>
<evidence type="ECO:0000313" key="2">
    <source>
        <dbReference type="EMBL" id="KAL0574653.1"/>
    </source>
</evidence>
<keyword evidence="1" id="KW-0812">Transmembrane</keyword>
<feature type="transmembrane region" description="Helical" evidence="1">
    <location>
        <begin position="99"/>
        <end position="122"/>
    </location>
</feature>
<evidence type="ECO:0000313" key="3">
    <source>
        <dbReference type="Proteomes" id="UP001465976"/>
    </source>
</evidence>
<proteinExistence type="predicted"/>
<gene>
    <name evidence="2" type="ORF">V5O48_007299</name>
</gene>
<name>A0ABR3FH48_9AGAR</name>
<protein>
    <submittedName>
        <fullName evidence="2">Uncharacterized protein</fullName>
    </submittedName>
</protein>
<sequence length="143" mass="15695">MSYDAVHNPALDSPDFQATWDSSQSRLDLPSSTNKTGLFAQPVHRQPRNIVRNLWLTIFLPILAFAYLGFCYAAATHVIPVRPYKIDDPSQHLSSGQLLLYSDAIKAGVTTVNIIIVTLALLPLESVLSDLKVGGITEHTEHG</sequence>
<dbReference type="Proteomes" id="UP001465976">
    <property type="component" value="Unassembled WGS sequence"/>
</dbReference>